<keyword evidence="2" id="KW-0732">Signal</keyword>
<keyword evidence="1" id="KW-0812">Transmembrane</keyword>
<evidence type="ECO:0000313" key="6">
    <source>
        <dbReference type="Proteomes" id="UP000321528"/>
    </source>
</evidence>
<dbReference type="RefSeq" id="WP_119641718.1">
    <property type="nucleotide sequence ID" value="NZ_QXFJ01000030.1"/>
</dbReference>
<sequence length="297" mass="33380">MKNLTILAFLLCISHVFSQTDSTDTGLELDEEIYLKILDSINNSYTFQKGNIQLGNDLATLHVPEGFKYLDGQQSQHVLTELWGNPPSETLGMLFPEDISVLGDDFTYAIEITYSEEGYIDDDDADDIDYDDLLEDMQESAIEENKERKKQGYPTADIVGWAAEPFYDHNAKKLHWAKEIKFEGMDMNTLNYNIRVLGRKGYLNLNAISDMDKLHLVQNNIDRVISSAEFNPGNRYSDFDPDFDEVAAYGIGGLIAGKVLAKVGFFAALLKFWKIIAVGVVAAFGTLRKRLFGSKNA</sequence>
<evidence type="ECO:0000313" key="5">
    <source>
        <dbReference type="Proteomes" id="UP000284189"/>
    </source>
</evidence>
<keyword evidence="1" id="KW-1133">Transmembrane helix</keyword>
<evidence type="ECO:0000313" key="3">
    <source>
        <dbReference type="EMBL" id="RIV68879.1"/>
    </source>
</evidence>
<feature type="signal peptide" evidence="2">
    <location>
        <begin position="1"/>
        <end position="18"/>
    </location>
</feature>
<organism evidence="3 5">
    <name type="scientific">Flagellimonas aequoris</name>
    <dbReference type="NCBI Taxonomy" id="2306997"/>
    <lineage>
        <taxon>Bacteria</taxon>
        <taxon>Pseudomonadati</taxon>
        <taxon>Bacteroidota</taxon>
        <taxon>Flavobacteriia</taxon>
        <taxon>Flavobacteriales</taxon>
        <taxon>Flavobacteriaceae</taxon>
        <taxon>Flagellimonas</taxon>
    </lineage>
</organism>
<dbReference type="Proteomes" id="UP000321528">
    <property type="component" value="Unassembled WGS sequence"/>
</dbReference>
<evidence type="ECO:0000256" key="2">
    <source>
        <dbReference type="SAM" id="SignalP"/>
    </source>
</evidence>
<evidence type="ECO:0000256" key="1">
    <source>
        <dbReference type="SAM" id="Phobius"/>
    </source>
</evidence>
<evidence type="ECO:0000313" key="4">
    <source>
        <dbReference type="EMBL" id="TXK00582.1"/>
    </source>
</evidence>
<dbReference type="EMBL" id="QXFJ01000030">
    <property type="protein sequence ID" value="RIV68879.1"/>
    <property type="molecule type" value="Genomic_DNA"/>
</dbReference>
<dbReference type="Pfam" id="PF09935">
    <property type="entry name" value="DUF2167"/>
    <property type="match status" value="1"/>
</dbReference>
<dbReference type="EMBL" id="VNWL01000029">
    <property type="protein sequence ID" value="TXK00582.1"/>
    <property type="molecule type" value="Genomic_DNA"/>
</dbReference>
<feature type="transmembrane region" description="Helical" evidence="1">
    <location>
        <begin position="265"/>
        <end position="287"/>
    </location>
</feature>
<dbReference type="OrthoDB" id="196355at2"/>
<proteinExistence type="predicted"/>
<feature type="chain" id="PRO_5019114372" evidence="2">
    <location>
        <begin position="19"/>
        <end position="297"/>
    </location>
</feature>
<keyword evidence="1" id="KW-0472">Membrane</keyword>
<protein>
    <submittedName>
        <fullName evidence="3">DUF2167 domain-containing protein</fullName>
    </submittedName>
</protein>
<reference evidence="4 6" key="2">
    <citation type="submission" date="2019-07" db="EMBL/GenBank/DDBJ databases">
        <title>Draft genome of two Muricauda strains isolated from deep sea.</title>
        <authorList>
            <person name="Sun C."/>
        </authorList>
    </citation>
    <scope>NUCLEOTIDE SEQUENCE [LARGE SCALE GENOMIC DNA]</scope>
    <source>
        <strain evidence="4 6">NH166</strain>
    </source>
</reference>
<name>A0A418N558_9FLAO</name>
<dbReference type="InterPro" id="IPR018682">
    <property type="entry name" value="DUF2167_membr"/>
</dbReference>
<dbReference type="Proteomes" id="UP000284189">
    <property type="component" value="Unassembled WGS sequence"/>
</dbReference>
<accession>A0A418N558</accession>
<reference evidence="3 5" key="1">
    <citation type="submission" date="2018-08" db="EMBL/GenBank/DDBJ databases">
        <title>Proposal of Muricauda 72 sp.nov. and Muricauda NH166 sp.nov., isolated from seawater.</title>
        <authorList>
            <person name="Cheng H."/>
            <person name="Wu Y.-H."/>
            <person name="Guo L.-L."/>
            <person name="Xu X.-W."/>
        </authorList>
    </citation>
    <scope>NUCLEOTIDE SEQUENCE [LARGE SCALE GENOMIC DNA]</scope>
    <source>
        <strain evidence="3 5">NH166</strain>
    </source>
</reference>
<keyword evidence="6" id="KW-1185">Reference proteome</keyword>
<gene>
    <name evidence="3" type="ORF">D2U88_17055</name>
    <name evidence="4" type="ORF">FQ019_16855</name>
</gene>
<dbReference type="AlphaFoldDB" id="A0A418N558"/>
<comment type="caution">
    <text evidence="3">The sequence shown here is derived from an EMBL/GenBank/DDBJ whole genome shotgun (WGS) entry which is preliminary data.</text>
</comment>